<reference evidence="1 2" key="1">
    <citation type="submission" date="2024-03" db="EMBL/GenBank/DDBJ databases">
        <title>WGS assembly of Saponaria officinalis var. Norfolk2.</title>
        <authorList>
            <person name="Jenkins J."/>
            <person name="Shu S."/>
            <person name="Grimwood J."/>
            <person name="Barry K."/>
            <person name="Goodstein D."/>
            <person name="Schmutz J."/>
            <person name="Leebens-Mack J."/>
            <person name="Osbourn A."/>
        </authorList>
    </citation>
    <scope>NUCLEOTIDE SEQUENCE [LARGE SCALE GENOMIC DNA]</scope>
    <source>
        <strain evidence="2">cv. Norfolk2</strain>
        <strain evidence="1">JIC</strain>
        <tissue evidence="1">Leaf</tissue>
    </source>
</reference>
<dbReference type="EMBL" id="JBDFQZ010000003">
    <property type="protein sequence ID" value="KAK9741567.1"/>
    <property type="molecule type" value="Genomic_DNA"/>
</dbReference>
<dbReference type="InterPro" id="IPR011498">
    <property type="entry name" value="Kelch_2"/>
</dbReference>
<organism evidence="1 2">
    <name type="scientific">Saponaria officinalis</name>
    <name type="common">Common soapwort</name>
    <name type="synonym">Lychnis saponaria</name>
    <dbReference type="NCBI Taxonomy" id="3572"/>
    <lineage>
        <taxon>Eukaryota</taxon>
        <taxon>Viridiplantae</taxon>
        <taxon>Streptophyta</taxon>
        <taxon>Embryophyta</taxon>
        <taxon>Tracheophyta</taxon>
        <taxon>Spermatophyta</taxon>
        <taxon>Magnoliopsida</taxon>
        <taxon>eudicotyledons</taxon>
        <taxon>Gunneridae</taxon>
        <taxon>Pentapetalae</taxon>
        <taxon>Caryophyllales</taxon>
        <taxon>Caryophyllaceae</taxon>
        <taxon>Caryophylleae</taxon>
        <taxon>Saponaria</taxon>
    </lineage>
</organism>
<dbReference type="Gene3D" id="2.120.10.80">
    <property type="entry name" value="Kelch-type beta propeller"/>
    <property type="match status" value="1"/>
</dbReference>
<name>A0AAW1M9V2_SAPOF</name>
<dbReference type="InterPro" id="IPR015915">
    <property type="entry name" value="Kelch-typ_b-propeller"/>
</dbReference>
<protein>
    <submittedName>
        <fullName evidence="1">Uncharacterized protein</fullName>
    </submittedName>
</protein>
<keyword evidence="2" id="KW-1185">Reference proteome</keyword>
<comment type="caution">
    <text evidence="1">The sequence shown here is derived from an EMBL/GenBank/DDBJ whole genome shotgun (WGS) entry which is preliminary data.</text>
</comment>
<dbReference type="AlphaFoldDB" id="A0AAW1M9V2"/>
<dbReference type="EMBL" id="JBDFQZ010000003">
    <property type="protein sequence ID" value="KAK9741566.1"/>
    <property type="molecule type" value="Genomic_DNA"/>
</dbReference>
<dbReference type="Proteomes" id="UP001443914">
    <property type="component" value="Unassembled WGS sequence"/>
</dbReference>
<sequence>MATSELSNRQFFLIIYSVPLNGHKRYILDFPMKHLEVFKRMDPKDYSLYIPHDHDHGEPWRFRNLSKAFYLGSYSDIPSTIPAIVDRTVYGFYADRGFMSLNLDIPDAQWETALPPIAPERWSPKLISLDNKLYVFGGFATFSISNVDTEVKPFGEVFDPQTRKWSPLKPPPECLVICADRSLFIASLREFEGKIMVHNPFTDTIMIYIYDIRTDIWDKYCAPELGFNILSDDSIFGSAFATEGDNNLYWIEKKSALMFAFNWPRNQLYSGAIIGLEDLDTLFDRAVICEGVFLHHLSADLFCIIWWSVNGNPYPQTTDIHVTVLRVCMDSTTSSLDALVVGCFHDTIEGDCRIFSALPI</sequence>
<dbReference type="EMBL" id="JBDFQZ010000003">
    <property type="protein sequence ID" value="KAK9741568.1"/>
    <property type="molecule type" value="Genomic_DNA"/>
</dbReference>
<evidence type="ECO:0000313" key="1">
    <source>
        <dbReference type="EMBL" id="KAK9741567.1"/>
    </source>
</evidence>
<dbReference type="SUPFAM" id="SSF117281">
    <property type="entry name" value="Kelch motif"/>
    <property type="match status" value="1"/>
</dbReference>
<accession>A0AAW1M9V2</accession>
<evidence type="ECO:0000313" key="2">
    <source>
        <dbReference type="Proteomes" id="UP001443914"/>
    </source>
</evidence>
<proteinExistence type="predicted"/>
<gene>
    <name evidence="1" type="ORF">RND81_03G113900</name>
</gene>
<dbReference type="Pfam" id="PF07646">
    <property type="entry name" value="Kelch_2"/>
    <property type="match status" value="1"/>
</dbReference>